<accession>A0A0F9CYH4</accession>
<name>A0A0F9CYH4_9ZZZZ</name>
<reference evidence="2" key="1">
    <citation type="journal article" date="2015" name="Nature">
        <title>Complex archaea that bridge the gap between prokaryotes and eukaryotes.</title>
        <authorList>
            <person name="Spang A."/>
            <person name="Saw J.H."/>
            <person name="Jorgensen S.L."/>
            <person name="Zaremba-Niedzwiedzka K."/>
            <person name="Martijn J."/>
            <person name="Lind A.E."/>
            <person name="van Eijk R."/>
            <person name="Schleper C."/>
            <person name="Guy L."/>
            <person name="Ettema T.J."/>
        </authorList>
    </citation>
    <scope>NUCLEOTIDE SEQUENCE</scope>
</reference>
<gene>
    <name evidence="2" type="ORF">LCGC14_2266410</name>
</gene>
<feature type="region of interest" description="Disordered" evidence="1">
    <location>
        <begin position="70"/>
        <end position="135"/>
    </location>
</feature>
<dbReference type="AlphaFoldDB" id="A0A0F9CYH4"/>
<organism evidence="2">
    <name type="scientific">marine sediment metagenome</name>
    <dbReference type="NCBI Taxonomy" id="412755"/>
    <lineage>
        <taxon>unclassified sequences</taxon>
        <taxon>metagenomes</taxon>
        <taxon>ecological metagenomes</taxon>
    </lineage>
</organism>
<evidence type="ECO:0000313" key="2">
    <source>
        <dbReference type="EMBL" id="KKL54339.1"/>
    </source>
</evidence>
<sequence>MKNQVKVADLIFSKSEYAVLKRLGIKKIAKTDLKVLKRKLQKIFKSDEESPRQGYFAKTIFYKLTGKKVDFEYPWPNGTPSRKKPAKKSAKDKTAKKGDKSKKTAKKGDKSDSKKGDKSDSKKKRRVKKHRKGKK</sequence>
<evidence type="ECO:0000256" key="1">
    <source>
        <dbReference type="SAM" id="MobiDB-lite"/>
    </source>
</evidence>
<protein>
    <submittedName>
        <fullName evidence="2">Uncharacterized protein</fullName>
    </submittedName>
</protein>
<dbReference type="EMBL" id="LAZR01031235">
    <property type="protein sequence ID" value="KKL54339.1"/>
    <property type="molecule type" value="Genomic_DNA"/>
</dbReference>
<comment type="caution">
    <text evidence="2">The sequence shown here is derived from an EMBL/GenBank/DDBJ whole genome shotgun (WGS) entry which is preliminary data.</text>
</comment>
<proteinExistence type="predicted"/>
<feature type="compositionally biased region" description="Basic and acidic residues" evidence="1">
    <location>
        <begin position="89"/>
        <end position="120"/>
    </location>
</feature>
<feature type="compositionally biased region" description="Basic residues" evidence="1">
    <location>
        <begin position="121"/>
        <end position="135"/>
    </location>
</feature>